<gene>
    <name evidence="2" type="ORF">DFQ27_009433</name>
</gene>
<dbReference type="AlphaFoldDB" id="A0A9P6PR75"/>
<accession>A0A9P6PR75</accession>
<feature type="chain" id="PRO_5040441787" description="Carbohydrate esterase family 16 protein" evidence="1">
    <location>
        <begin position="25"/>
        <end position="89"/>
    </location>
</feature>
<reference evidence="2" key="1">
    <citation type="journal article" date="2020" name="Fungal Divers.">
        <title>Resolving the Mortierellaceae phylogeny through synthesis of multi-gene phylogenetics and phylogenomics.</title>
        <authorList>
            <person name="Vandepol N."/>
            <person name="Liber J."/>
            <person name="Desiro A."/>
            <person name="Na H."/>
            <person name="Kennedy M."/>
            <person name="Barry K."/>
            <person name="Grigoriev I.V."/>
            <person name="Miller A.N."/>
            <person name="O'Donnell K."/>
            <person name="Stajich J.E."/>
            <person name="Bonito G."/>
        </authorList>
    </citation>
    <scope>NUCLEOTIDE SEQUENCE</scope>
    <source>
        <strain evidence="2">BC1065</strain>
    </source>
</reference>
<evidence type="ECO:0000256" key="1">
    <source>
        <dbReference type="SAM" id="SignalP"/>
    </source>
</evidence>
<evidence type="ECO:0000313" key="2">
    <source>
        <dbReference type="EMBL" id="KAG0250368.1"/>
    </source>
</evidence>
<feature type="signal peptide" evidence="1">
    <location>
        <begin position="1"/>
        <end position="24"/>
    </location>
</feature>
<dbReference type="Proteomes" id="UP000807716">
    <property type="component" value="Unassembled WGS sequence"/>
</dbReference>
<protein>
    <recommendedName>
        <fullName evidence="4">Carbohydrate esterase family 16 protein</fullName>
    </recommendedName>
</protein>
<dbReference type="Gene3D" id="3.40.50.1110">
    <property type="entry name" value="SGNH hydrolase"/>
    <property type="match status" value="1"/>
</dbReference>
<dbReference type="OrthoDB" id="1600564at2759"/>
<dbReference type="InterPro" id="IPR036514">
    <property type="entry name" value="SGNH_hydro_sf"/>
</dbReference>
<evidence type="ECO:0000313" key="3">
    <source>
        <dbReference type="Proteomes" id="UP000807716"/>
    </source>
</evidence>
<feature type="non-terminal residue" evidence="2">
    <location>
        <position position="89"/>
    </location>
</feature>
<evidence type="ECO:0008006" key="4">
    <source>
        <dbReference type="Google" id="ProtNLM"/>
    </source>
</evidence>
<comment type="caution">
    <text evidence="2">The sequence shown here is derived from an EMBL/GenBank/DDBJ whole genome shotgun (WGS) entry which is preliminary data.</text>
</comment>
<sequence>MRFSLITLSSVIAISAATIQTIHARPLRLRRDDGDASSTSCHPVNFTDIVVFGDSYVDNGNTYKLTNQTWPGPKYDNGRFTNGNVWPEY</sequence>
<name>A0A9P6PR75_9FUNG</name>
<organism evidence="2 3">
    <name type="scientific">Actinomortierella ambigua</name>
    <dbReference type="NCBI Taxonomy" id="1343610"/>
    <lineage>
        <taxon>Eukaryota</taxon>
        <taxon>Fungi</taxon>
        <taxon>Fungi incertae sedis</taxon>
        <taxon>Mucoromycota</taxon>
        <taxon>Mortierellomycotina</taxon>
        <taxon>Mortierellomycetes</taxon>
        <taxon>Mortierellales</taxon>
        <taxon>Mortierellaceae</taxon>
        <taxon>Actinomortierella</taxon>
    </lineage>
</organism>
<keyword evidence="1" id="KW-0732">Signal</keyword>
<keyword evidence="3" id="KW-1185">Reference proteome</keyword>
<proteinExistence type="predicted"/>
<dbReference type="EMBL" id="JAAAJB010000869">
    <property type="protein sequence ID" value="KAG0250368.1"/>
    <property type="molecule type" value="Genomic_DNA"/>
</dbReference>